<feature type="compositionally biased region" description="Pro residues" evidence="8">
    <location>
        <begin position="150"/>
        <end position="165"/>
    </location>
</feature>
<accession>E8R3P8</accession>
<dbReference type="OrthoDB" id="9810867at2"/>
<evidence type="ECO:0000256" key="1">
    <source>
        <dbReference type="ARBA" id="ARBA00022694"/>
    </source>
</evidence>
<evidence type="ECO:0000256" key="2">
    <source>
        <dbReference type="ARBA" id="ARBA00022722"/>
    </source>
</evidence>
<dbReference type="EC" id="3.1.26.5" evidence="6 7"/>
<dbReference type="InterPro" id="IPR014721">
    <property type="entry name" value="Ribsml_uS5_D2-typ_fold_subgr"/>
</dbReference>
<proteinExistence type="inferred from homology"/>
<dbReference type="KEGG" id="ipa:Isop_2053"/>
<dbReference type="InterPro" id="IPR000100">
    <property type="entry name" value="RNase_P"/>
</dbReference>
<dbReference type="PANTHER" id="PTHR33992">
    <property type="entry name" value="RIBONUCLEASE P PROTEIN COMPONENT"/>
    <property type="match status" value="1"/>
</dbReference>
<dbReference type="GO" id="GO:0000049">
    <property type="term" value="F:tRNA binding"/>
    <property type="evidence" value="ECO:0007669"/>
    <property type="project" value="UniProtKB-UniRule"/>
</dbReference>
<dbReference type="GO" id="GO:0030677">
    <property type="term" value="C:ribonuclease P complex"/>
    <property type="evidence" value="ECO:0007669"/>
    <property type="project" value="TreeGrafter"/>
</dbReference>
<keyword evidence="1 6" id="KW-0819">tRNA processing</keyword>
<comment type="function">
    <text evidence="6">RNaseP catalyzes the removal of the 5'-leader sequence from pre-tRNA to produce the mature 5'-terminus. It can also cleave other RNA substrates such as 4.5S RNA. The protein component plays an auxiliary but essential role in vivo by binding to the 5'-leader sequence and broadening the substrate specificity of the ribozyme.</text>
</comment>
<dbReference type="GO" id="GO:0001682">
    <property type="term" value="P:tRNA 5'-leader removal"/>
    <property type="evidence" value="ECO:0007669"/>
    <property type="project" value="UniProtKB-UniRule"/>
</dbReference>
<dbReference type="RefSeq" id="WP_013564921.1">
    <property type="nucleotide sequence ID" value="NC_014962.1"/>
</dbReference>
<dbReference type="InterPro" id="IPR020568">
    <property type="entry name" value="Ribosomal_Su5_D2-typ_SF"/>
</dbReference>
<keyword evidence="4 6" id="KW-0378">Hydrolase</keyword>
<sequence length="165" mass="18561">MSDPPTPARPTSPTPPHRRRAVFRKTHRLRAAAEFAAVFQHRKTCSDSILIVYGHPNHRSEARLGLSVGKRKYRRAHERARFKRLVREAFRLARASGELPEGIDYVVVPRGGPLPRFDQVRASLTHLCRGVARRLSLSVSGPRHALSQPAPRPRTLSPPPIELDP</sequence>
<keyword evidence="2 6" id="KW-0540">Nuclease</keyword>
<dbReference type="HAMAP" id="MF_00227">
    <property type="entry name" value="RNase_P"/>
    <property type="match status" value="1"/>
</dbReference>
<evidence type="ECO:0000256" key="6">
    <source>
        <dbReference type="HAMAP-Rule" id="MF_00227"/>
    </source>
</evidence>
<name>E8R3P8_ISOPI</name>
<dbReference type="EMBL" id="CP002353">
    <property type="protein sequence ID" value="ADV62633.1"/>
    <property type="molecule type" value="Genomic_DNA"/>
</dbReference>
<dbReference type="Gene3D" id="3.30.230.10">
    <property type="match status" value="1"/>
</dbReference>
<comment type="subunit">
    <text evidence="6">Consists of a catalytic RNA component (M1 or rnpB) and a protein subunit.</text>
</comment>
<dbReference type="GO" id="GO:0004526">
    <property type="term" value="F:ribonuclease P activity"/>
    <property type="evidence" value="ECO:0007669"/>
    <property type="project" value="UniProtKB-UniRule"/>
</dbReference>
<dbReference type="HOGENOM" id="CLU_1608633_0_0_0"/>
<reference evidence="9 10" key="1">
    <citation type="journal article" date="2011" name="Stand. Genomic Sci.">
        <title>Complete genome sequence of Isosphaera pallida type strain (IS1B).</title>
        <authorList>
            <consortium name="US DOE Joint Genome Institute (JGI-PGF)"/>
            <person name="Goker M."/>
            <person name="Cleland D."/>
            <person name="Saunders E."/>
            <person name="Lapidus A."/>
            <person name="Nolan M."/>
            <person name="Lucas S."/>
            <person name="Hammon N."/>
            <person name="Deshpande S."/>
            <person name="Cheng J.F."/>
            <person name="Tapia R."/>
            <person name="Han C."/>
            <person name="Goodwin L."/>
            <person name="Pitluck S."/>
            <person name="Liolios K."/>
            <person name="Pagani I."/>
            <person name="Ivanova N."/>
            <person name="Mavromatis K."/>
            <person name="Pati A."/>
            <person name="Chen A."/>
            <person name="Palaniappan K."/>
            <person name="Land M."/>
            <person name="Hauser L."/>
            <person name="Chang Y.J."/>
            <person name="Jeffries C.D."/>
            <person name="Detter J.C."/>
            <person name="Beck B."/>
            <person name="Woyke T."/>
            <person name="Bristow J."/>
            <person name="Eisen J.A."/>
            <person name="Markowitz V."/>
            <person name="Hugenholtz P."/>
            <person name="Kyrpides N.C."/>
            <person name="Klenk H.P."/>
        </authorList>
    </citation>
    <scope>NUCLEOTIDE SEQUENCE [LARGE SCALE GENOMIC DNA]</scope>
    <source>
        <strain evidence="10">ATCC 43644 / DSM 9630 / IS1B</strain>
    </source>
</reference>
<dbReference type="GO" id="GO:0042781">
    <property type="term" value="F:3'-tRNA processing endoribonuclease activity"/>
    <property type="evidence" value="ECO:0007669"/>
    <property type="project" value="TreeGrafter"/>
</dbReference>
<keyword evidence="5 6" id="KW-0694">RNA-binding</keyword>
<dbReference type="FunCoup" id="E8R3P8">
    <property type="interactions" value="90"/>
</dbReference>
<dbReference type="STRING" id="575540.Isop_2053"/>
<organism evidence="9 10">
    <name type="scientific">Isosphaera pallida (strain ATCC 43644 / DSM 9630 / IS1B)</name>
    <dbReference type="NCBI Taxonomy" id="575540"/>
    <lineage>
        <taxon>Bacteria</taxon>
        <taxon>Pseudomonadati</taxon>
        <taxon>Planctomycetota</taxon>
        <taxon>Planctomycetia</taxon>
        <taxon>Isosphaerales</taxon>
        <taxon>Isosphaeraceae</taxon>
        <taxon>Isosphaera</taxon>
    </lineage>
</organism>
<keyword evidence="3 6" id="KW-0255">Endonuclease</keyword>
<comment type="catalytic activity">
    <reaction evidence="6">
        <text>Endonucleolytic cleavage of RNA, removing 5'-extranucleotides from tRNA precursor.</text>
        <dbReference type="EC" id="3.1.26.5"/>
    </reaction>
</comment>
<dbReference type="PANTHER" id="PTHR33992:SF1">
    <property type="entry name" value="RIBONUCLEASE P PROTEIN COMPONENT"/>
    <property type="match status" value="1"/>
</dbReference>
<evidence type="ECO:0000256" key="4">
    <source>
        <dbReference type="ARBA" id="ARBA00022801"/>
    </source>
</evidence>
<evidence type="ECO:0000256" key="3">
    <source>
        <dbReference type="ARBA" id="ARBA00022759"/>
    </source>
</evidence>
<evidence type="ECO:0000313" key="9">
    <source>
        <dbReference type="EMBL" id="ADV62633.1"/>
    </source>
</evidence>
<evidence type="ECO:0000313" key="10">
    <source>
        <dbReference type="Proteomes" id="UP000008631"/>
    </source>
</evidence>
<gene>
    <name evidence="6" type="primary">rnpA</name>
    <name evidence="9" type="ordered locus">Isop_2053</name>
</gene>
<evidence type="ECO:0000256" key="5">
    <source>
        <dbReference type="ARBA" id="ARBA00022884"/>
    </source>
</evidence>
<protein>
    <recommendedName>
        <fullName evidence="6 7">Ribonuclease P protein component</fullName>
        <shortName evidence="6">RNase P protein</shortName>
        <shortName evidence="6">RNaseP protein</shortName>
        <ecNumber evidence="6 7">3.1.26.5</ecNumber>
    </recommendedName>
    <alternativeName>
        <fullName evidence="6">Protein C5</fullName>
    </alternativeName>
</protein>
<dbReference type="Pfam" id="PF00825">
    <property type="entry name" value="Ribonuclease_P"/>
    <property type="match status" value="1"/>
</dbReference>
<dbReference type="SUPFAM" id="SSF54211">
    <property type="entry name" value="Ribosomal protein S5 domain 2-like"/>
    <property type="match status" value="1"/>
</dbReference>
<dbReference type="NCBIfam" id="TIGR00188">
    <property type="entry name" value="rnpA"/>
    <property type="match status" value="1"/>
</dbReference>
<comment type="similarity">
    <text evidence="6">Belongs to the RnpA family.</text>
</comment>
<dbReference type="Proteomes" id="UP000008631">
    <property type="component" value="Chromosome"/>
</dbReference>
<dbReference type="InParanoid" id="E8R3P8"/>
<keyword evidence="10" id="KW-1185">Reference proteome</keyword>
<evidence type="ECO:0000256" key="8">
    <source>
        <dbReference type="SAM" id="MobiDB-lite"/>
    </source>
</evidence>
<feature type="region of interest" description="Disordered" evidence="8">
    <location>
        <begin position="140"/>
        <end position="165"/>
    </location>
</feature>
<dbReference type="eggNOG" id="COG0594">
    <property type="taxonomic scope" value="Bacteria"/>
</dbReference>
<dbReference type="AlphaFoldDB" id="E8R3P8"/>
<evidence type="ECO:0000256" key="7">
    <source>
        <dbReference type="NCBIfam" id="TIGR00188"/>
    </source>
</evidence>